<organism evidence="1 2">
    <name type="scientific">Laspinema palackyanum D2a</name>
    <dbReference type="NCBI Taxonomy" id="2953684"/>
    <lineage>
        <taxon>Bacteria</taxon>
        <taxon>Bacillati</taxon>
        <taxon>Cyanobacteriota</taxon>
        <taxon>Cyanophyceae</taxon>
        <taxon>Oscillatoriophycideae</taxon>
        <taxon>Oscillatoriales</taxon>
        <taxon>Laspinemataceae</taxon>
        <taxon>Laspinema</taxon>
        <taxon>Laspinema palackyanum</taxon>
    </lineage>
</organism>
<keyword evidence="2" id="KW-1185">Reference proteome</keyword>
<dbReference type="EMBL" id="JAMXFF010000015">
    <property type="protein sequence ID" value="MCT7966942.1"/>
    <property type="molecule type" value="Genomic_DNA"/>
</dbReference>
<dbReference type="Proteomes" id="UP001525890">
    <property type="component" value="Unassembled WGS sequence"/>
</dbReference>
<comment type="caution">
    <text evidence="1">The sequence shown here is derived from an EMBL/GenBank/DDBJ whole genome shotgun (WGS) entry which is preliminary data.</text>
</comment>
<sequence length="76" mass="8711">MTITSETIKQELDRLSDEQLRAVADFIAFLKFRDRRDRVNLTANQLASLATEFAEEDRTLAEAGMDDYVELLGQED</sequence>
<evidence type="ECO:0008006" key="3">
    <source>
        <dbReference type="Google" id="ProtNLM"/>
    </source>
</evidence>
<reference evidence="1 2" key="1">
    <citation type="journal article" date="2022" name="Front. Microbiol.">
        <title>High genomic differentiation and limited gene flow indicate recent cryptic speciation within the genus Laspinema (cyanobacteria).</title>
        <authorList>
            <person name="Stanojkovic A."/>
            <person name="Skoupy S."/>
            <person name="Skaloud P."/>
            <person name="Dvorak P."/>
        </authorList>
    </citation>
    <scope>NUCLEOTIDE SEQUENCE [LARGE SCALE GENOMIC DNA]</scope>
    <source>
        <strain evidence="1 2">D2a</strain>
    </source>
</reference>
<name>A0ABT2MQB6_9CYAN</name>
<accession>A0ABT2MQB6</accession>
<protein>
    <recommendedName>
        <fullName evidence="3">DUF2281 domain-containing protein</fullName>
    </recommendedName>
</protein>
<evidence type="ECO:0000313" key="1">
    <source>
        <dbReference type="EMBL" id="MCT7966942.1"/>
    </source>
</evidence>
<evidence type="ECO:0000313" key="2">
    <source>
        <dbReference type="Proteomes" id="UP001525890"/>
    </source>
</evidence>
<dbReference type="RefSeq" id="WP_368006560.1">
    <property type="nucleotide sequence ID" value="NZ_JAMXFF010000015.1"/>
</dbReference>
<proteinExistence type="predicted"/>
<gene>
    <name evidence="1" type="ORF">NG799_11410</name>
</gene>